<accession>A0ABY5MS96</accession>
<comment type="similarity">
    <text evidence="1 8">Belongs to the SOS response-associated peptidase family.</text>
</comment>
<organism evidence="9 10">
    <name type="scientific">Nitratireductor thuwali</name>
    <dbReference type="NCBI Taxonomy" id="2267699"/>
    <lineage>
        <taxon>Bacteria</taxon>
        <taxon>Pseudomonadati</taxon>
        <taxon>Pseudomonadota</taxon>
        <taxon>Alphaproteobacteria</taxon>
        <taxon>Hyphomicrobiales</taxon>
        <taxon>Phyllobacteriaceae</taxon>
        <taxon>Nitratireductor</taxon>
    </lineage>
</organism>
<proteinExistence type="inferred from homology"/>
<dbReference type="PANTHER" id="PTHR13604:SF0">
    <property type="entry name" value="ABASIC SITE PROCESSING PROTEIN HMCES"/>
    <property type="match status" value="1"/>
</dbReference>
<gene>
    <name evidence="9" type="ORF">NTH_03986</name>
</gene>
<dbReference type="InterPro" id="IPR036590">
    <property type="entry name" value="SRAP-like"/>
</dbReference>
<evidence type="ECO:0000256" key="6">
    <source>
        <dbReference type="ARBA" id="ARBA00023125"/>
    </source>
</evidence>
<dbReference type="SUPFAM" id="SSF143081">
    <property type="entry name" value="BB1717-like"/>
    <property type="match status" value="1"/>
</dbReference>
<dbReference type="Pfam" id="PF02586">
    <property type="entry name" value="SRAP"/>
    <property type="match status" value="1"/>
</dbReference>
<keyword evidence="7" id="KW-0456">Lyase</keyword>
<keyword evidence="6" id="KW-0238">DNA-binding</keyword>
<keyword evidence="4 8" id="KW-0378">Hydrolase</keyword>
<evidence type="ECO:0000313" key="9">
    <source>
        <dbReference type="EMBL" id="UUP19483.1"/>
    </source>
</evidence>
<evidence type="ECO:0000256" key="2">
    <source>
        <dbReference type="ARBA" id="ARBA00022670"/>
    </source>
</evidence>
<dbReference type="Proteomes" id="UP001342418">
    <property type="component" value="Chromosome"/>
</dbReference>
<evidence type="ECO:0000256" key="7">
    <source>
        <dbReference type="ARBA" id="ARBA00023239"/>
    </source>
</evidence>
<dbReference type="Gene3D" id="6.10.250.570">
    <property type="match status" value="1"/>
</dbReference>
<protein>
    <recommendedName>
        <fullName evidence="8">Abasic site processing protein</fullName>
        <ecNumber evidence="8">3.4.-.-</ecNumber>
    </recommendedName>
</protein>
<dbReference type="InterPro" id="IPR003738">
    <property type="entry name" value="SRAP"/>
</dbReference>
<reference evidence="9 10" key="1">
    <citation type="submission" date="2018-07" db="EMBL/GenBank/DDBJ databases">
        <title>Genome sequence of Nitratireductor thuwali#1536.</title>
        <authorList>
            <person name="Michoud G."/>
            <person name="Merlino G."/>
            <person name="Sefrji F.O."/>
            <person name="Daffonchio D."/>
        </authorList>
    </citation>
    <scope>NUCLEOTIDE SEQUENCE [LARGE SCALE GENOMIC DNA]</scope>
    <source>
        <strain evidence="10">Nit1536</strain>
    </source>
</reference>
<keyword evidence="10" id="KW-1185">Reference proteome</keyword>
<dbReference type="EMBL" id="CP030941">
    <property type="protein sequence ID" value="UUP19483.1"/>
    <property type="molecule type" value="Genomic_DNA"/>
</dbReference>
<dbReference type="Gene3D" id="3.90.1680.20">
    <property type="match status" value="2"/>
</dbReference>
<evidence type="ECO:0000256" key="3">
    <source>
        <dbReference type="ARBA" id="ARBA00022763"/>
    </source>
</evidence>
<evidence type="ECO:0000256" key="5">
    <source>
        <dbReference type="ARBA" id="ARBA00023124"/>
    </source>
</evidence>
<keyword evidence="2 8" id="KW-0645">Protease</keyword>
<sequence>MCNLYNLSSAQREIIAFTRALRDLSGNLEPSIQVYPDQLAPIVRNAPGGERELVRVRWGLPSSSQAIFNAAKKRADKFRAKGKEVDFDELLKMEPDRGTTNVRNTDSRHWKRWFGMENRCVVPFTSFAEPDPANANGGPIPNAWFALGEDRPLAFFAGLWVPEWTGVRKVKEGRITTDLYGFLTCEPNGIVAPIHPKAMPVILATEEEVDTWLAAPWEEAKALQRPLPDDKLTLVTAPPVPQGG</sequence>
<keyword evidence="3" id="KW-0227">DNA damage</keyword>
<evidence type="ECO:0000256" key="4">
    <source>
        <dbReference type="ARBA" id="ARBA00022801"/>
    </source>
</evidence>
<evidence type="ECO:0000256" key="8">
    <source>
        <dbReference type="RuleBase" id="RU364100"/>
    </source>
</evidence>
<keyword evidence="5" id="KW-0190">Covalent protein-DNA linkage</keyword>
<dbReference type="RefSeq" id="WP_338531630.1">
    <property type="nucleotide sequence ID" value="NZ_CP030941.1"/>
</dbReference>
<dbReference type="PANTHER" id="PTHR13604">
    <property type="entry name" value="DC12-RELATED"/>
    <property type="match status" value="1"/>
</dbReference>
<dbReference type="EC" id="3.4.-.-" evidence="8"/>
<name>A0ABY5MS96_9HYPH</name>
<evidence type="ECO:0000313" key="10">
    <source>
        <dbReference type="Proteomes" id="UP001342418"/>
    </source>
</evidence>
<evidence type="ECO:0000256" key="1">
    <source>
        <dbReference type="ARBA" id="ARBA00008136"/>
    </source>
</evidence>